<dbReference type="Proteomes" id="UP000237082">
    <property type="component" value="Unassembled WGS sequence"/>
</dbReference>
<dbReference type="InterPro" id="IPR052729">
    <property type="entry name" value="Acyl/Acetyltrans_Enzymes"/>
</dbReference>
<evidence type="ECO:0000313" key="3">
    <source>
        <dbReference type="Proteomes" id="UP000237082"/>
    </source>
</evidence>
<gene>
    <name evidence="2" type="ORF">C2I19_13750</name>
</gene>
<dbReference type="PANTHER" id="PTHR47237">
    <property type="entry name" value="SLL0310 PROTEIN"/>
    <property type="match status" value="1"/>
</dbReference>
<name>A0A2S5DE73_9NEIS</name>
<comment type="caution">
    <text evidence="2">The sequence shown here is derived from an EMBL/GenBank/DDBJ whole genome shotgun (WGS) entry which is preliminary data.</text>
</comment>
<dbReference type="SUPFAM" id="SSF55729">
    <property type="entry name" value="Acyl-CoA N-acyltransferases (Nat)"/>
    <property type="match status" value="1"/>
</dbReference>
<dbReference type="InterPro" id="IPR041496">
    <property type="entry name" value="YitH/HolE_GNAT"/>
</dbReference>
<dbReference type="PROSITE" id="PS51186">
    <property type="entry name" value="GNAT"/>
    <property type="match status" value="1"/>
</dbReference>
<dbReference type="Pfam" id="PF18014">
    <property type="entry name" value="Acetyltransf_18"/>
    <property type="match status" value="1"/>
</dbReference>
<keyword evidence="3" id="KW-1185">Reference proteome</keyword>
<evidence type="ECO:0000259" key="1">
    <source>
        <dbReference type="PROSITE" id="PS51186"/>
    </source>
</evidence>
<dbReference type="AlphaFoldDB" id="A0A2S5DE73"/>
<dbReference type="InterPro" id="IPR000182">
    <property type="entry name" value="GNAT_dom"/>
</dbReference>
<accession>A0A2S5DE73</accession>
<dbReference type="OrthoDB" id="20916at2"/>
<dbReference type="InterPro" id="IPR016181">
    <property type="entry name" value="Acyl_CoA_acyltransferase"/>
</dbReference>
<sequence>MMNSGRPPLWQGRPASLAEWGAALSWAEREGWDLGAGDAECFFDADAQGFHLGFVDGAPAAAISVVNLDERYAHMGYYLTAPALRGQGWARRLWEEAILHGGARTLGGDGIPAQLHNYAKWGFESQYRTLRLCGAPTARPPAGPGLEPVSPANLDEACGYDQRSGGVRRHAMLRRWFLGAGRRGWISRGADGGIDGLIGARVSSVGYRFGPFYAEHEDARQQLFRQALAFAPAGAALTLDVPETATGLLGQLQGLGLREVFHTFRLYRGEPPRVQAGRIQAIASLELG</sequence>
<dbReference type="Pfam" id="PF00583">
    <property type="entry name" value="Acetyltransf_1"/>
    <property type="match status" value="1"/>
</dbReference>
<organism evidence="2 3">
    <name type="scientific">Chromobacterium alticapitis</name>
    <dbReference type="NCBI Taxonomy" id="2073169"/>
    <lineage>
        <taxon>Bacteria</taxon>
        <taxon>Pseudomonadati</taxon>
        <taxon>Pseudomonadota</taxon>
        <taxon>Betaproteobacteria</taxon>
        <taxon>Neisseriales</taxon>
        <taxon>Chromobacteriaceae</taxon>
        <taxon>Chromobacterium</taxon>
    </lineage>
</organism>
<dbReference type="CDD" id="cd04301">
    <property type="entry name" value="NAT_SF"/>
    <property type="match status" value="1"/>
</dbReference>
<dbReference type="PANTHER" id="PTHR47237:SF1">
    <property type="entry name" value="SLL0310 PROTEIN"/>
    <property type="match status" value="1"/>
</dbReference>
<dbReference type="Gene3D" id="3.40.630.90">
    <property type="match status" value="1"/>
</dbReference>
<reference evidence="3" key="1">
    <citation type="submission" date="2018-02" db="EMBL/GenBank/DDBJ databases">
        <authorList>
            <person name="O'Hara-Hanley K."/>
            <person name="Soby S."/>
        </authorList>
    </citation>
    <scope>NUCLEOTIDE SEQUENCE [LARGE SCALE GENOMIC DNA]</scope>
    <source>
        <strain evidence="3">MWU14-2602</strain>
    </source>
</reference>
<keyword evidence="2" id="KW-0808">Transferase</keyword>
<dbReference type="Gene3D" id="3.40.630.30">
    <property type="match status" value="1"/>
</dbReference>
<proteinExistence type="predicted"/>
<protein>
    <submittedName>
        <fullName evidence="2">N-acetyltransferase</fullName>
    </submittedName>
</protein>
<feature type="domain" description="N-acetyltransferase" evidence="1">
    <location>
        <begin position="10"/>
        <end position="142"/>
    </location>
</feature>
<evidence type="ECO:0000313" key="2">
    <source>
        <dbReference type="EMBL" id="POZ61405.1"/>
    </source>
</evidence>
<dbReference type="GO" id="GO:0016747">
    <property type="term" value="F:acyltransferase activity, transferring groups other than amino-acyl groups"/>
    <property type="evidence" value="ECO:0007669"/>
    <property type="project" value="InterPro"/>
</dbReference>
<dbReference type="EMBL" id="PQWB01000055">
    <property type="protein sequence ID" value="POZ61405.1"/>
    <property type="molecule type" value="Genomic_DNA"/>
</dbReference>
<dbReference type="RefSeq" id="WP_103903265.1">
    <property type="nucleotide sequence ID" value="NZ_PQWB01000055.1"/>
</dbReference>